<feature type="binding site" evidence="6">
    <location>
        <position position="149"/>
    </location>
    <ligand>
        <name>Zn(2+)</name>
        <dbReference type="ChEBI" id="CHEBI:29105"/>
        <note>structural</note>
    </ligand>
</feature>
<dbReference type="Pfam" id="PF00406">
    <property type="entry name" value="ADK"/>
    <property type="match status" value="1"/>
</dbReference>
<dbReference type="InterPro" id="IPR006259">
    <property type="entry name" value="Adenyl_kin_sub"/>
</dbReference>
<dbReference type="EC" id="2.7.4.3" evidence="6 8"/>
<dbReference type="GO" id="GO:0044209">
    <property type="term" value="P:AMP salvage"/>
    <property type="evidence" value="ECO:0007669"/>
    <property type="project" value="UniProtKB-UniRule"/>
</dbReference>
<feature type="region of interest" description="LID" evidence="6">
    <location>
        <begin position="125"/>
        <end position="162"/>
    </location>
</feature>
<comment type="domain">
    <text evidence="6">Consists of three domains, a large central CORE domain and two small peripheral domains, NMPbind and LID, which undergo movements during catalysis. The LID domain closes over the site of phosphoryl transfer upon ATP binding. Assembling and dissambling the active center during each catalytic cycle provides an effective means to prevent ATP hydrolysis. Some bacteria have evolved a zinc-coordinating structure that stabilizes the LID domain.</text>
</comment>
<dbReference type="PRINTS" id="PR00094">
    <property type="entry name" value="ADENYLTKNASE"/>
</dbReference>
<dbReference type="GO" id="GO:0005524">
    <property type="term" value="F:ATP binding"/>
    <property type="evidence" value="ECO:0007669"/>
    <property type="project" value="UniProtKB-UniRule"/>
</dbReference>
<name>W6AK85_9MOLU</name>
<protein>
    <recommendedName>
        <fullName evidence="6 8">Adenylate kinase</fullName>
        <shortName evidence="6">AK</shortName>
        <ecNumber evidence="6 8">2.7.4.3</ecNumber>
    </recommendedName>
    <alternativeName>
        <fullName evidence="6">ATP-AMP transphosphorylase</fullName>
    </alternativeName>
    <alternativeName>
        <fullName evidence="6">ATP:AMP phosphotransferase</fullName>
    </alternativeName>
    <alternativeName>
        <fullName evidence="6">Adenylate monophosphate kinase</fullName>
    </alternativeName>
</protein>
<dbReference type="GO" id="GO:0005737">
    <property type="term" value="C:cytoplasm"/>
    <property type="evidence" value="ECO:0007669"/>
    <property type="project" value="UniProtKB-SubCell"/>
</dbReference>
<comment type="similarity">
    <text evidence="6 7">Belongs to the adenylate kinase family.</text>
</comment>
<keyword evidence="6" id="KW-0963">Cytoplasm</keyword>
<dbReference type="EMBL" id="CP006934">
    <property type="protein sequence ID" value="AHI54139.1"/>
    <property type="molecule type" value="Genomic_DNA"/>
</dbReference>
<dbReference type="PANTHER" id="PTHR23359">
    <property type="entry name" value="NUCLEOTIDE KINASE"/>
    <property type="match status" value="1"/>
</dbReference>
<feature type="binding site" evidence="6">
    <location>
        <position position="159"/>
    </location>
    <ligand>
        <name>AMP</name>
        <dbReference type="ChEBI" id="CHEBI:456215"/>
    </ligand>
</feature>
<evidence type="ECO:0000256" key="4">
    <source>
        <dbReference type="ARBA" id="ARBA00022777"/>
    </source>
</evidence>
<keyword evidence="6" id="KW-0479">Metal-binding</keyword>
<dbReference type="eggNOG" id="COG0563">
    <property type="taxonomic scope" value="Bacteria"/>
</dbReference>
<keyword evidence="1 6" id="KW-0808">Transferase</keyword>
<evidence type="ECO:0000256" key="8">
    <source>
        <dbReference type="RuleBase" id="RU003331"/>
    </source>
</evidence>
<dbReference type="NCBIfam" id="NF001381">
    <property type="entry name" value="PRK00279.1-3"/>
    <property type="match status" value="1"/>
</dbReference>
<dbReference type="HOGENOM" id="CLU_032354_1_2_14"/>
<feature type="binding site" evidence="6">
    <location>
        <position position="152"/>
    </location>
    <ligand>
        <name>Zn(2+)</name>
        <dbReference type="ChEBI" id="CHEBI:29105"/>
        <note>structural</note>
    </ligand>
</feature>
<keyword evidence="4 6" id="KW-0418">Kinase</keyword>
<feature type="binding site" evidence="6">
    <location>
        <begin position="84"/>
        <end position="87"/>
    </location>
    <ligand>
        <name>AMP</name>
        <dbReference type="ChEBI" id="CHEBI:456215"/>
    </ligand>
</feature>
<dbReference type="InterPro" id="IPR027417">
    <property type="entry name" value="P-loop_NTPase"/>
</dbReference>
<dbReference type="KEGG" id="ssab:SSABA_v1c07370"/>
<dbReference type="GO" id="GO:0008270">
    <property type="term" value="F:zinc ion binding"/>
    <property type="evidence" value="ECO:0007669"/>
    <property type="project" value="UniProtKB-UniRule"/>
</dbReference>
<evidence type="ECO:0000313" key="11">
    <source>
        <dbReference type="Proteomes" id="UP000019265"/>
    </source>
</evidence>
<dbReference type="STRING" id="1276257.SSABA_v1c07370"/>
<feature type="binding site" evidence="6">
    <location>
        <position position="129"/>
    </location>
    <ligand>
        <name>Zn(2+)</name>
        <dbReference type="ChEBI" id="CHEBI:29105"/>
        <note>structural</note>
    </ligand>
</feature>
<dbReference type="InterPro" id="IPR033690">
    <property type="entry name" value="Adenylat_kinase_CS"/>
</dbReference>
<reference evidence="10 11" key="1">
    <citation type="journal article" date="2014" name="Genome Biol. Evol.">
        <title>Molecular evolution of the substrate utilization strategies and putative virulence factors in mosquito-associated Spiroplasma species.</title>
        <authorList>
            <person name="Chang T.H."/>
            <person name="Lo W.S."/>
            <person name="Ku C."/>
            <person name="Chen L.L."/>
            <person name="Kuo C.H."/>
        </authorList>
    </citation>
    <scope>NUCLEOTIDE SEQUENCE [LARGE SCALE GENOMIC DNA]</scope>
    <source>
        <strain evidence="10">Ar-1343</strain>
    </source>
</reference>
<evidence type="ECO:0000256" key="2">
    <source>
        <dbReference type="ARBA" id="ARBA00022727"/>
    </source>
</evidence>
<feature type="binding site" evidence="6">
    <location>
        <position position="91"/>
    </location>
    <ligand>
        <name>AMP</name>
        <dbReference type="ChEBI" id="CHEBI:456215"/>
    </ligand>
</feature>
<feature type="region of interest" description="NMP" evidence="6">
    <location>
        <begin position="30"/>
        <end position="59"/>
    </location>
</feature>
<evidence type="ECO:0000313" key="10">
    <source>
        <dbReference type="EMBL" id="AHI54139.1"/>
    </source>
</evidence>
<feature type="binding site" evidence="6">
    <location>
        <position position="132"/>
    </location>
    <ligand>
        <name>Zn(2+)</name>
        <dbReference type="ChEBI" id="CHEBI:29105"/>
        <note>structural</note>
    </ligand>
</feature>
<feature type="domain" description="Adenylate kinase active site lid" evidence="9">
    <location>
        <begin position="126"/>
        <end position="161"/>
    </location>
</feature>
<evidence type="ECO:0000256" key="7">
    <source>
        <dbReference type="RuleBase" id="RU003330"/>
    </source>
</evidence>
<accession>W6AK85</accession>
<keyword evidence="11" id="KW-1185">Reference proteome</keyword>
<dbReference type="RefSeq" id="WP_025251277.1">
    <property type="nucleotide sequence ID" value="NZ_CP006934.1"/>
</dbReference>
<comment type="function">
    <text evidence="6">Catalyzes the reversible transfer of the terminal phosphate group between ATP and AMP. Plays an important role in cellular energy homeostasis and in adenine nucleotide metabolism.</text>
</comment>
<comment type="subcellular location">
    <subcellularLocation>
        <location evidence="6 8">Cytoplasm</location>
    </subcellularLocation>
</comment>
<evidence type="ECO:0000256" key="5">
    <source>
        <dbReference type="ARBA" id="ARBA00022840"/>
    </source>
</evidence>
<dbReference type="Proteomes" id="UP000019265">
    <property type="component" value="Chromosome"/>
</dbReference>
<feature type="binding site" evidence="6">
    <location>
        <position position="31"/>
    </location>
    <ligand>
        <name>AMP</name>
        <dbReference type="ChEBI" id="CHEBI:456215"/>
    </ligand>
</feature>
<comment type="pathway">
    <text evidence="6">Purine metabolism; AMP biosynthesis via salvage pathway; AMP from ADP: step 1/1.</text>
</comment>
<dbReference type="Gene3D" id="3.40.50.300">
    <property type="entry name" value="P-loop containing nucleotide triphosphate hydrolases"/>
    <property type="match status" value="1"/>
</dbReference>
<organism evidence="10 11">
    <name type="scientific">Spiroplasma sabaudiense Ar-1343</name>
    <dbReference type="NCBI Taxonomy" id="1276257"/>
    <lineage>
        <taxon>Bacteria</taxon>
        <taxon>Bacillati</taxon>
        <taxon>Mycoplasmatota</taxon>
        <taxon>Mollicutes</taxon>
        <taxon>Entomoplasmatales</taxon>
        <taxon>Spiroplasmataceae</taxon>
        <taxon>Spiroplasma</taxon>
    </lineage>
</organism>
<feature type="binding site" evidence="6">
    <location>
        <position position="198"/>
    </location>
    <ligand>
        <name>ATP</name>
        <dbReference type="ChEBI" id="CHEBI:30616"/>
    </ligand>
</feature>
<keyword evidence="3 6" id="KW-0547">Nucleotide-binding</keyword>
<keyword evidence="5 6" id="KW-0067">ATP-binding</keyword>
<dbReference type="OrthoDB" id="9805030at2"/>
<dbReference type="UniPathway" id="UPA00588">
    <property type="reaction ID" value="UER00649"/>
</dbReference>
<dbReference type="HAMAP" id="MF_00235">
    <property type="entry name" value="Adenylate_kinase_Adk"/>
    <property type="match status" value="1"/>
</dbReference>
<dbReference type="InterPro" id="IPR007862">
    <property type="entry name" value="Adenylate_kinase_lid-dom"/>
</dbReference>
<keyword evidence="6" id="KW-0862">Zinc</keyword>
<dbReference type="SUPFAM" id="SSF52540">
    <property type="entry name" value="P-loop containing nucleoside triphosphate hydrolases"/>
    <property type="match status" value="1"/>
</dbReference>
<keyword evidence="2 6" id="KW-0545">Nucleotide biosynthesis</keyword>
<dbReference type="FunFam" id="3.40.50.300:FF:000106">
    <property type="entry name" value="Adenylate kinase mitochondrial"/>
    <property type="match status" value="1"/>
</dbReference>
<dbReference type="InterPro" id="IPR000850">
    <property type="entry name" value="Adenylat/UMP-CMP_kin"/>
</dbReference>
<feature type="binding site" evidence="6">
    <location>
        <begin position="135"/>
        <end position="136"/>
    </location>
    <ligand>
        <name>ATP</name>
        <dbReference type="ChEBI" id="CHEBI:30616"/>
    </ligand>
</feature>
<dbReference type="GO" id="GO:0004017">
    <property type="term" value="F:AMP kinase activity"/>
    <property type="evidence" value="ECO:0007669"/>
    <property type="project" value="UniProtKB-UniRule"/>
</dbReference>
<sequence length="215" mass="24529">MNIILLGPPGSGKGTQAEMLVQNYRFQQLSTGDLFRKNILEKTALGLEASKLINSGNLVPDEITNKMVEQYLLENKFDNLIFDGYPRTINQAEVLNQILDQKNLKIDKVIFFKLNQDLLMERLTGRLVCPLCKRSYHIKNRKPKIEMICDFDSGPLVVRPDDHPDQIAIRLKAYEVETAPLVDYYNNQNKLVSINCEGKNAEELFLNLTTALELS</sequence>
<comment type="subunit">
    <text evidence="6 8">Monomer.</text>
</comment>
<proteinExistence type="inferred from homology"/>
<feature type="binding site" evidence="6">
    <location>
        <position position="36"/>
    </location>
    <ligand>
        <name>AMP</name>
        <dbReference type="ChEBI" id="CHEBI:456215"/>
    </ligand>
</feature>
<dbReference type="PATRIC" id="fig|1276257.3.peg.749"/>
<dbReference type="CDD" id="cd01428">
    <property type="entry name" value="ADK"/>
    <property type="match status" value="1"/>
</dbReference>
<gene>
    <name evidence="6 10" type="primary">adk</name>
    <name evidence="10" type="ORF">SSABA_v1c07370</name>
</gene>
<evidence type="ECO:0000256" key="1">
    <source>
        <dbReference type="ARBA" id="ARBA00022679"/>
    </source>
</evidence>
<dbReference type="AlphaFoldDB" id="W6AK85"/>
<dbReference type="Pfam" id="PF05191">
    <property type="entry name" value="ADK_lid"/>
    <property type="match status" value="1"/>
</dbReference>
<evidence type="ECO:0000256" key="3">
    <source>
        <dbReference type="ARBA" id="ARBA00022741"/>
    </source>
</evidence>
<dbReference type="PROSITE" id="PS00113">
    <property type="entry name" value="ADENYLATE_KINASE"/>
    <property type="match status" value="1"/>
</dbReference>
<feature type="binding site" evidence="6">
    <location>
        <begin position="57"/>
        <end position="59"/>
    </location>
    <ligand>
        <name>AMP</name>
        <dbReference type="ChEBI" id="CHEBI:456215"/>
    </ligand>
</feature>
<feature type="binding site" evidence="6">
    <location>
        <position position="170"/>
    </location>
    <ligand>
        <name>AMP</name>
        <dbReference type="ChEBI" id="CHEBI:456215"/>
    </ligand>
</feature>
<dbReference type="NCBIfam" id="TIGR01351">
    <property type="entry name" value="adk"/>
    <property type="match status" value="1"/>
</dbReference>
<feature type="binding site" evidence="6">
    <location>
        <begin position="10"/>
        <end position="15"/>
    </location>
    <ligand>
        <name>ATP</name>
        <dbReference type="ChEBI" id="CHEBI:30616"/>
    </ligand>
</feature>
<feature type="binding site" evidence="6">
    <location>
        <position position="126"/>
    </location>
    <ligand>
        <name>ATP</name>
        <dbReference type="ChEBI" id="CHEBI:30616"/>
    </ligand>
</feature>
<evidence type="ECO:0000256" key="6">
    <source>
        <dbReference type="HAMAP-Rule" id="MF_00235"/>
    </source>
</evidence>
<evidence type="ECO:0000259" key="9">
    <source>
        <dbReference type="Pfam" id="PF05191"/>
    </source>
</evidence>
<comment type="catalytic activity">
    <reaction evidence="6 8">
        <text>AMP + ATP = 2 ADP</text>
        <dbReference type="Rhea" id="RHEA:12973"/>
        <dbReference type="ChEBI" id="CHEBI:30616"/>
        <dbReference type="ChEBI" id="CHEBI:456215"/>
        <dbReference type="ChEBI" id="CHEBI:456216"/>
        <dbReference type="EC" id="2.7.4.3"/>
    </reaction>
</comment>